<organism evidence="2 3">
    <name type="scientific">Desulfamplus magnetovallimortis</name>
    <dbReference type="NCBI Taxonomy" id="1246637"/>
    <lineage>
        <taxon>Bacteria</taxon>
        <taxon>Pseudomonadati</taxon>
        <taxon>Thermodesulfobacteriota</taxon>
        <taxon>Desulfobacteria</taxon>
        <taxon>Desulfobacterales</taxon>
        <taxon>Desulfobacteraceae</taxon>
        <taxon>Desulfamplus</taxon>
    </lineage>
</organism>
<proteinExistence type="predicted"/>
<dbReference type="STRING" id="1246637.MTBBW1_90022"/>
<gene>
    <name evidence="2" type="ORF">MTBBW1_90022</name>
</gene>
<evidence type="ECO:0000313" key="2">
    <source>
        <dbReference type="EMBL" id="SLM33120.1"/>
    </source>
</evidence>
<name>A0A1W1HKX7_9BACT</name>
<dbReference type="EMBL" id="FWEV01000336">
    <property type="protein sequence ID" value="SLM33120.1"/>
    <property type="molecule type" value="Genomic_DNA"/>
</dbReference>
<keyword evidence="1" id="KW-0472">Membrane</keyword>
<sequence length="68" mass="7927">MLKRKNIDSVGGNDLQFCKLNLGILHISIKILYTFFVGIPCKLEPGFRKCKVIMKHAQIWYDYGKHFP</sequence>
<keyword evidence="3" id="KW-1185">Reference proteome</keyword>
<reference evidence="2 3" key="1">
    <citation type="submission" date="2017-03" db="EMBL/GenBank/DDBJ databases">
        <authorList>
            <person name="Afonso C.L."/>
            <person name="Miller P.J."/>
            <person name="Scott M.A."/>
            <person name="Spackman E."/>
            <person name="Goraichik I."/>
            <person name="Dimitrov K.M."/>
            <person name="Suarez D.L."/>
            <person name="Swayne D.E."/>
        </authorList>
    </citation>
    <scope>NUCLEOTIDE SEQUENCE [LARGE SCALE GENOMIC DNA]</scope>
    <source>
        <strain evidence="2">PRJEB14757</strain>
    </source>
</reference>
<keyword evidence="1" id="KW-1133">Transmembrane helix</keyword>
<dbReference type="Proteomes" id="UP000191931">
    <property type="component" value="Unassembled WGS sequence"/>
</dbReference>
<keyword evidence="1" id="KW-0812">Transmembrane</keyword>
<dbReference type="AlphaFoldDB" id="A0A1W1HKX7"/>
<accession>A0A1W1HKX7</accession>
<protein>
    <submittedName>
        <fullName evidence="2">Uncharacterized protein</fullName>
    </submittedName>
</protein>
<feature type="transmembrane region" description="Helical" evidence="1">
    <location>
        <begin position="20"/>
        <end position="39"/>
    </location>
</feature>
<evidence type="ECO:0000313" key="3">
    <source>
        <dbReference type="Proteomes" id="UP000191931"/>
    </source>
</evidence>
<evidence type="ECO:0000256" key="1">
    <source>
        <dbReference type="SAM" id="Phobius"/>
    </source>
</evidence>